<name>A0A2P2M1H9_RHIMU</name>
<proteinExistence type="predicted"/>
<protein>
    <submittedName>
        <fullName evidence="1">Uncharacterized protein</fullName>
    </submittedName>
</protein>
<evidence type="ECO:0000313" key="1">
    <source>
        <dbReference type="EMBL" id="MBX24072.1"/>
    </source>
</evidence>
<organism evidence="1">
    <name type="scientific">Rhizophora mucronata</name>
    <name type="common">Asiatic mangrove</name>
    <dbReference type="NCBI Taxonomy" id="61149"/>
    <lineage>
        <taxon>Eukaryota</taxon>
        <taxon>Viridiplantae</taxon>
        <taxon>Streptophyta</taxon>
        <taxon>Embryophyta</taxon>
        <taxon>Tracheophyta</taxon>
        <taxon>Spermatophyta</taxon>
        <taxon>Magnoliopsida</taxon>
        <taxon>eudicotyledons</taxon>
        <taxon>Gunneridae</taxon>
        <taxon>Pentapetalae</taxon>
        <taxon>rosids</taxon>
        <taxon>fabids</taxon>
        <taxon>Malpighiales</taxon>
        <taxon>Rhizophoraceae</taxon>
        <taxon>Rhizophora</taxon>
    </lineage>
</organism>
<dbReference type="EMBL" id="GGEC01043588">
    <property type="protein sequence ID" value="MBX24072.1"/>
    <property type="molecule type" value="Transcribed_RNA"/>
</dbReference>
<dbReference type="AlphaFoldDB" id="A0A2P2M1H9"/>
<accession>A0A2P2M1H9</accession>
<reference evidence="1" key="1">
    <citation type="submission" date="2018-02" db="EMBL/GenBank/DDBJ databases">
        <title>Rhizophora mucronata_Transcriptome.</title>
        <authorList>
            <person name="Meera S.P."/>
            <person name="Sreeshan A."/>
            <person name="Augustine A."/>
        </authorList>
    </citation>
    <scope>NUCLEOTIDE SEQUENCE</scope>
    <source>
        <tissue evidence="1">Leaf</tissue>
    </source>
</reference>
<sequence length="27" mass="2898">MSTLSAAGISHELSSIDLQITSVPRRQ</sequence>